<dbReference type="OrthoDB" id="1751495at2759"/>
<feature type="region of interest" description="Disordered" evidence="1">
    <location>
        <begin position="53"/>
        <end position="76"/>
    </location>
</feature>
<accession>A0A2U1L4U0</accession>
<reference evidence="3 4" key="1">
    <citation type="journal article" date="2018" name="Mol. Plant">
        <title>The genome of Artemisia annua provides insight into the evolution of Asteraceae family and artemisinin biosynthesis.</title>
        <authorList>
            <person name="Shen Q."/>
            <person name="Zhang L."/>
            <person name="Liao Z."/>
            <person name="Wang S."/>
            <person name="Yan T."/>
            <person name="Shi P."/>
            <person name="Liu M."/>
            <person name="Fu X."/>
            <person name="Pan Q."/>
            <person name="Wang Y."/>
            <person name="Lv Z."/>
            <person name="Lu X."/>
            <person name="Zhang F."/>
            <person name="Jiang W."/>
            <person name="Ma Y."/>
            <person name="Chen M."/>
            <person name="Hao X."/>
            <person name="Li L."/>
            <person name="Tang Y."/>
            <person name="Lv G."/>
            <person name="Zhou Y."/>
            <person name="Sun X."/>
            <person name="Brodelius P.E."/>
            <person name="Rose J.K.C."/>
            <person name="Tang K."/>
        </authorList>
    </citation>
    <scope>NUCLEOTIDE SEQUENCE [LARGE SCALE GENOMIC DNA]</scope>
    <source>
        <strain evidence="4">cv. Huhao1</strain>
        <tissue evidence="3">Leaf</tissue>
    </source>
</reference>
<gene>
    <name evidence="3" type="ORF">CTI12_AA530300</name>
</gene>
<protein>
    <submittedName>
        <fullName evidence="3">F-box domain-containing protein</fullName>
    </submittedName>
</protein>
<evidence type="ECO:0000313" key="3">
    <source>
        <dbReference type="EMBL" id="PWA44015.1"/>
    </source>
</evidence>
<name>A0A2U1L4U0_ARTAN</name>
<evidence type="ECO:0000313" key="4">
    <source>
        <dbReference type="Proteomes" id="UP000245207"/>
    </source>
</evidence>
<sequence>MASEYVPEDILCKILANLPVKPLLQFKCVSKHWNRLISDPSFRSRSMILLPGKRNFRPHKPTPHPSDNKVNLAADL</sequence>
<dbReference type="SUPFAM" id="SSF81383">
    <property type="entry name" value="F-box domain"/>
    <property type="match status" value="1"/>
</dbReference>
<dbReference type="AlphaFoldDB" id="A0A2U1L4U0"/>
<dbReference type="InterPro" id="IPR050796">
    <property type="entry name" value="SCF_F-box_component"/>
</dbReference>
<evidence type="ECO:0000259" key="2">
    <source>
        <dbReference type="PROSITE" id="PS50181"/>
    </source>
</evidence>
<dbReference type="EMBL" id="PKPP01011508">
    <property type="protein sequence ID" value="PWA44015.1"/>
    <property type="molecule type" value="Genomic_DNA"/>
</dbReference>
<dbReference type="PROSITE" id="PS50181">
    <property type="entry name" value="FBOX"/>
    <property type="match status" value="1"/>
</dbReference>
<feature type="domain" description="F-box" evidence="2">
    <location>
        <begin position="1"/>
        <end position="45"/>
    </location>
</feature>
<organism evidence="3 4">
    <name type="scientific">Artemisia annua</name>
    <name type="common">Sweet wormwood</name>
    <dbReference type="NCBI Taxonomy" id="35608"/>
    <lineage>
        <taxon>Eukaryota</taxon>
        <taxon>Viridiplantae</taxon>
        <taxon>Streptophyta</taxon>
        <taxon>Embryophyta</taxon>
        <taxon>Tracheophyta</taxon>
        <taxon>Spermatophyta</taxon>
        <taxon>Magnoliopsida</taxon>
        <taxon>eudicotyledons</taxon>
        <taxon>Gunneridae</taxon>
        <taxon>Pentapetalae</taxon>
        <taxon>asterids</taxon>
        <taxon>campanulids</taxon>
        <taxon>Asterales</taxon>
        <taxon>Asteraceae</taxon>
        <taxon>Asteroideae</taxon>
        <taxon>Anthemideae</taxon>
        <taxon>Artemisiinae</taxon>
        <taxon>Artemisia</taxon>
    </lineage>
</organism>
<dbReference type="Gene3D" id="1.20.1280.50">
    <property type="match status" value="1"/>
</dbReference>
<dbReference type="InterPro" id="IPR036047">
    <property type="entry name" value="F-box-like_dom_sf"/>
</dbReference>
<comment type="caution">
    <text evidence="3">The sequence shown here is derived from an EMBL/GenBank/DDBJ whole genome shotgun (WGS) entry which is preliminary data.</text>
</comment>
<evidence type="ECO:0000256" key="1">
    <source>
        <dbReference type="SAM" id="MobiDB-lite"/>
    </source>
</evidence>
<proteinExistence type="predicted"/>
<keyword evidence="4" id="KW-1185">Reference proteome</keyword>
<dbReference type="Pfam" id="PF00646">
    <property type="entry name" value="F-box"/>
    <property type="match status" value="1"/>
</dbReference>
<dbReference type="CDD" id="cd22157">
    <property type="entry name" value="F-box_AtFBW1-like"/>
    <property type="match status" value="1"/>
</dbReference>
<dbReference type="InterPro" id="IPR001810">
    <property type="entry name" value="F-box_dom"/>
</dbReference>
<dbReference type="Proteomes" id="UP000245207">
    <property type="component" value="Unassembled WGS sequence"/>
</dbReference>
<dbReference type="PANTHER" id="PTHR31672">
    <property type="entry name" value="BNACNNG10540D PROTEIN"/>
    <property type="match status" value="1"/>
</dbReference>
<dbReference type="SMART" id="SM00256">
    <property type="entry name" value="FBOX"/>
    <property type="match status" value="1"/>
</dbReference>